<protein>
    <submittedName>
        <fullName evidence="1">Uncharacterized protein</fullName>
    </submittedName>
</protein>
<organism evidence="1 2">
    <name type="scientific">Alkalimarinus sediminis</name>
    <dbReference type="NCBI Taxonomy" id="1632866"/>
    <lineage>
        <taxon>Bacteria</taxon>
        <taxon>Pseudomonadati</taxon>
        <taxon>Pseudomonadota</taxon>
        <taxon>Gammaproteobacteria</taxon>
        <taxon>Alteromonadales</taxon>
        <taxon>Alteromonadaceae</taxon>
        <taxon>Alkalimarinus</taxon>
    </lineage>
</organism>
<dbReference type="EMBL" id="CP101527">
    <property type="protein sequence ID" value="UZW76369.1"/>
    <property type="molecule type" value="Genomic_DNA"/>
</dbReference>
<dbReference type="RefSeq" id="WP_251813093.1">
    <property type="nucleotide sequence ID" value="NZ_CP101527.1"/>
</dbReference>
<dbReference type="Proteomes" id="UP001164472">
    <property type="component" value="Chromosome"/>
</dbReference>
<accession>A0A9E8KQX7</accession>
<keyword evidence="2" id="KW-1185">Reference proteome</keyword>
<dbReference type="KEGG" id="asem:NNL22_07220"/>
<evidence type="ECO:0000313" key="1">
    <source>
        <dbReference type="EMBL" id="UZW76369.1"/>
    </source>
</evidence>
<evidence type="ECO:0000313" key="2">
    <source>
        <dbReference type="Proteomes" id="UP001164472"/>
    </source>
</evidence>
<gene>
    <name evidence="1" type="ORF">NNL22_07220</name>
</gene>
<name>A0A9E8KQX7_9ALTE</name>
<sequence length="81" mass="9212">MSEFKFQPRWKEELVVTGSGGSFILELPMGILSAYLPTKEVWTQKAPSWAKGLYPELKNELEAWCRENKAKFVIDATAGVY</sequence>
<reference evidence="1" key="1">
    <citation type="submission" date="2022-07" db="EMBL/GenBank/DDBJ databases">
        <title>Alkalimarinus sp. nov., isolated from gut of a Alitta virens.</title>
        <authorList>
            <person name="Yang A.I."/>
            <person name="Shin N.-R."/>
        </authorList>
    </citation>
    <scope>NUCLEOTIDE SEQUENCE</scope>
    <source>
        <strain evidence="1">FA028</strain>
    </source>
</reference>
<proteinExistence type="predicted"/>
<dbReference type="AlphaFoldDB" id="A0A9E8KQX7"/>